<organism evidence="3">
    <name type="scientific">Fagus sylvatica</name>
    <name type="common">Beechnut</name>
    <dbReference type="NCBI Taxonomy" id="28930"/>
    <lineage>
        <taxon>Eukaryota</taxon>
        <taxon>Viridiplantae</taxon>
        <taxon>Streptophyta</taxon>
        <taxon>Embryophyta</taxon>
        <taxon>Tracheophyta</taxon>
        <taxon>Spermatophyta</taxon>
        <taxon>Magnoliopsida</taxon>
        <taxon>eudicotyledons</taxon>
        <taxon>Gunneridae</taxon>
        <taxon>Pentapetalae</taxon>
        <taxon>rosids</taxon>
        <taxon>fabids</taxon>
        <taxon>Fagales</taxon>
        <taxon>Fagaceae</taxon>
        <taxon>Fagus</taxon>
    </lineage>
</organism>
<evidence type="ECO:0000256" key="2">
    <source>
        <dbReference type="SAM" id="Phobius"/>
    </source>
</evidence>
<keyword evidence="2" id="KW-0472">Membrane</keyword>
<feature type="transmembrane region" description="Helical" evidence="2">
    <location>
        <begin position="337"/>
        <end position="360"/>
    </location>
</feature>
<dbReference type="EMBL" id="OIVN01000435">
    <property type="protein sequence ID" value="SPC80132.1"/>
    <property type="molecule type" value="Genomic_DNA"/>
</dbReference>
<gene>
    <name evidence="4" type="ORF">FSB_LOCUS60625</name>
    <name evidence="3" type="ORF">FSB_LOCUS8014</name>
</gene>
<reference evidence="3" key="1">
    <citation type="submission" date="2018-02" db="EMBL/GenBank/DDBJ databases">
        <authorList>
            <person name="Cohen D.B."/>
            <person name="Kent A.D."/>
        </authorList>
    </citation>
    <scope>NUCLEOTIDE SEQUENCE</scope>
</reference>
<feature type="transmembrane region" description="Helical" evidence="2">
    <location>
        <begin position="307"/>
        <end position="325"/>
    </location>
</feature>
<keyword evidence="2" id="KW-0812">Transmembrane</keyword>
<feature type="compositionally biased region" description="Gly residues" evidence="1">
    <location>
        <begin position="222"/>
        <end position="291"/>
    </location>
</feature>
<accession>A0A2N9EZ50</accession>
<feature type="region of interest" description="Disordered" evidence="1">
    <location>
        <begin position="208"/>
        <end position="305"/>
    </location>
</feature>
<dbReference type="AlphaFoldDB" id="A0A2N9EZ50"/>
<evidence type="ECO:0000313" key="4">
    <source>
        <dbReference type="EMBL" id="SPD32743.1"/>
    </source>
</evidence>
<dbReference type="EMBL" id="OIVN01006419">
    <property type="protein sequence ID" value="SPD32743.1"/>
    <property type="molecule type" value="Genomic_DNA"/>
</dbReference>
<evidence type="ECO:0000256" key="1">
    <source>
        <dbReference type="SAM" id="MobiDB-lite"/>
    </source>
</evidence>
<sequence length="395" mass="40930">MVSAQLSSNFYTASWPEPEGLSASTKSVGDSLGSCMGASLLHFHDCFVNIISAWLGQIMAQWLRSRLSGSKARIFKQSWLKISAQWLDSLALSRFGEPRVEPWVKQDDVATLQWDTKQRRLFPTRGTRGCDAWILLDYIGRVVILLILLKLVPTSDFHSSRKERRVVPWSSTSSDRLSLNDNEILQCSNESPEEQHLRVVVVPGSVSGRKGGDLGVNVGECNGEGGGGRGGGGGPGSGSGKGNESGGGGEGDGGEGGGGDGGGGGGRGGGGGGGGGGDGGGGGGGDGGGGRDNVEGRGRDGNRKPNMLVKMSVMVTIQTTAAAIGFHICGQHSLNKVFLACILVIDLVGYLCCMIAILLIHKKPRVAGIFGGIGSTFVAFGFILLTTMFFLGSLG</sequence>
<name>A0A2N9EZ50_FAGSY</name>
<protein>
    <submittedName>
        <fullName evidence="3">Uncharacterized protein</fullName>
    </submittedName>
</protein>
<feature type="compositionally biased region" description="Basic and acidic residues" evidence="1">
    <location>
        <begin position="292"/>
        <end position="303"/>
    </location>
</feature>
<feature type="transmembrane region" description="Helical" evidence="2">
    <location>
        <begin position="367"/>
        <end position="391"/>
    </location>
</feature>
<keyword evidence="2" id="KW-1133">Transmembrane helix</keyword>
<evidence type="ECO:0000313" key="3">
    <source>
        <dbReference type="EMBL" id="SPC80132.1"/>
    </source>
</evidence>
<proteinExistence type="predicted"/>